<evidence type="ECO:0000313" key="3">
    <source>
        <dbReference type="Proteomes" id="UP001501295"/>
    </source>
</evidence>
<reference evidence="3" key="1">
    <citation type="journal article" date="2019" name="Int. J. Syst. Evol. Microbiol.">
        <title>The Global Catalogue of Microorganisms (GCM) 10K type strain sequencing project: providing services to taxonomists for standard genome sequencing and annotation.</title>
        <authorList>
            <consortium name="The Broad Institute Genomics Platform"/>
            <consortium name="The Broad Institute Genome Sequencing Center for Infectious Disease"/>
            <person name="Wu L."/>
            <person name="Ma J."/>
        </authorList>
    </citation>
    <scope>NUCLEOTIDE SEQUENCE [LARGE SCALE GENOMIC DNA]</scope>
    <source>
        <strain evidence="3">JCM 18956</strain>
    </source>
</reference>
<dbReference type="Proteomes" id="UP001501295">
    <property type="component" value="Unassembled WGS sequence"/>
</dbReference>
<comment type="caution">
    <text evidence="2">The sequence shown here is derived from an EMBL/GenBank/DDBJ whole genome shotgun (WGS) entry which is preliminary data.</text>
</comment>
<feature type="domain" description="Metallo-beta-lactamase" evidence="1">
    <location>
        <begin position="7"/>
        <end position="185"/>
    </location>
</feature>
<protein>
    <submittedName>
        <fullName evidence="2">MBL fold metallo-hydrolase</fullName>
    </submittedName>
</protein>
<sequence length="211" mass="21983">MKVTKYEHAALVVEESGRRLVVDPGSFTRSLGDIADVDAIVVTHEHADHWTPEQLSALLATNPGAKVFGNAGIAAALEGFAVETVADGQTVEVGPFTLTFAGTTHATIHSTVTVPANTGVLVNAKLFYPGDAFFVPPFPVEVLAAPVGAPWLKIGDAMDYVLAVKAARSFPVHEQTLSEAGFAMHSSRLAAMAESFGGSGVVLQAGESLEV</sequence>
<dbReference type="Gene3D" id="3.60.15.10">
    <property type="entry name" value="Ribonuclease Z/Hydroxyacylglutathione hydrolase-like"/>
    <property type="match status" value="1"/>
</dbReference>
<dbReference type="InterPro" id="IPR001279">
    <property type="entry name" value="Metallo-B-lactamas"/>
</dbReference>
<organism evidence="2 3">
    <name type="scientific">Frondihabitans cladoniiphilus</name>
    <dbReference type="NCBI Taxonomy" id="715785"/>
    <lineage>
        <taxon>Bacteria</taxon>
        <taxon>Bacillati</taxon>
        <taxon>Actinomycetota</taxon>
        <taxon>Actinomycetes</taxon>
        <taxon>Micrococcales</taxon>
        <taxon>Microbacteriaceae</taxon>
        <taxon>Frondihabitans</taxon>
    </lineage>
</organism>
<evidence type="ECO:0000313" key="2">
    <source>
        <dbReference type="EMBL" id="GAA4664889.1"/>
    </source>
</evidence>
<dbReference type="InterPro" id="IPR036866">
    <property type="entry name" value="RibonucZ/Hydroxyglut_hydro"/>
</dbReference>
<keyword evidence="3" id="KW-1185">Reference proteome</keyword>
<gene>
    <name evidence="2" type="ORF">GCM10025780_02480</name>
</gene>
<evidence type="ECO:0000259" key="1">
    <source>
        <dbReference type="SMART" id="SM00849"/>
    </source>
</evidence>
<dbReference type="PANTHER" id="PTHR43546">
    <property type="entry name" value="UPF0173 METAL-DEPENDENT HYDROLASE MJ1163-RELATED"/>
    <property type="match status" value="1"/>
</dbReference>
<name>A0ABP8VJK0_9MICO</name>
<dbReference type="Pfam" id="PF13483">
    <property type="entry name" value="Lactamase_B_3"/>
    <property type="match status" value="1"/>
</dbReference>
<dbReference type="EMBL" id="BAABLM010000001">
    <property type="protein sequence ID" value="GAA4664889.1"/>
    <property type="molecule type" value="Genomic_DNA"/>
</dbReference>
<proteinExistence type="predicted"/>
<dbReference type="SUPFAM" id="SSF56281">
    <property type="entry name" value="Metallo-hydrolase/oxidoreductase"/>
    <property type="match status" value="1"/>
</dbReference>
<accession>A0ABP8VJK0</accession>
<dbReference type="InterPro" id="IPR050114">
    <property type="entry name" value="UPF0173_UPF0282_UlaG_hydrolase"/>
</dbReference>
<dbReference type="PANTHER" id="PTHR43546:SF3">
    <property type="entry name" value="UPF0173 METAL-DEPENDENT HYDROLASE MJ1163"/>
    <property type="match status" value="1"/>
</dbReference>
<dbReference type="SMART" id="SM00849">
    <property type="entry name" value="Lactamase_B"/>
    <property type="match status" value="1"/>
</dbReference>
<dbReference type="RefSeq" id="WP_345372277.1">
    <property type="nucleotide sequence ID" value="NZ_BAABLM010000001.1"/>
</dbReference>